<dbReference type="InterPro" id="IPR001387">
    <property type="entry name" value="Cro/C1-type_HTH"/>
</dbReference>
<accession>A0ABT8CWG5</accession>
<dbReference type="Gene3D" id="1.10.260.40">
    <property type="entry name" value="lambda repressor-like DNA-binding domains"/>
    <property type="match status" value="1"/>
</dbReference>
<dbReference type="CDD" id="cd00093">
    <property type="entry name" value="HTH_XRE"/>
    <property type="match status" value="1"/>
</dbReference>
<feature type="region of interest" description="Disordered" evidence="1">
    <location>
        <begin position="77"/>
        <end position="101"/>
    </location>
</feature>
<proteinExistence type="predicted"/>
<name>A0ABT8CWG5_9FLAO</name>
<protein>
    <submittedName>
        <fullName evidence="3">Helix-turn-helix transcriptional regulator</fullName>
    </submittedName>
</protein>
<sequence length="164" mass="18818">MTDFNIRLNDILVHFELTPSQFADLTGIQRSNFSHIISERNKPSLDFVLKIIETFPTLNLYWLLLGKGSMFQQKSTTEKTISALPPTASEPQKETIETEQHNQEFIITEGSKPLENVKEIHAPDIDLPSESAKREDLSYPTSRDAPEEIILFYKDGTFKSFRSR</sequence>
<feature type="region of interest" description="Disordered" evidence="1">
    <location>
        <begin position="120"/>
        <end position="141"/>
    </location>
</feature>
<evidence type="ECO:0000259" key="2">
    <source>
        <dbReference type="PROSITE" id="PS50943"/>
    </source>
</evidence>
<dbReference type="PROSITE" id="PS50943">
    <property type="entry name" value="HTH_CROC1"/>
    <property type="match status" value="1"/>
</dbReference>
<dbReference type="EMBL" id="JAUFQU010000001">
    <property type="protein sequence ID" value="MDN3707512.1"/>
    <property type="molecule type" value="Genomic_DNA"/>
</dbReference>
<comment type="caution">
    <text evidence="3">The sequence shown here is derived from an EMBL/GenBank/DDBJ whole genome shotgun (WGS) entry which is preliminary data.</text>
</comment>
<feature type="domain" description="HTH cro/C1-type" evidence="2">
    <location>
        <begin position="17"/>
        <end position="63"/>
    </location>
</feature>
<dbReference type="RefSeq" id="WP_290363485.1">
    <property type="nucleotide sequence ID" value="NZ_JAUFQU010000001.1"/>
</dbReference>
<keyword evidence="4" id="KW-1185">Reference proteome</keyword>
<dbReference type="Proteomes" id="UP001242368">
    <property type="component" value="Unassembled WGS sequence"/>
</dbReference>
<evidence type="ECO:0000313" key="4">
    <source>
        <dbReference type="Proteomes" id="UP001242368"/>
    </source>
</evidence>
<evidence type="ECO:0000313" key="3">
    <source>
        <dbReference type="EMBL" id="MDN3707512.1"/>
    </source>
</evidence>
<dbReference type="InterPro" id="IPR010982">
    <property type="entry name" value="Lambda_DNA-bd_dom_sf"/>
</dbReference>
<feature type="compositionally biased region" description="Basic and acidic residues" evidence="1">
    <location>
        <begin position="91"/>
        <end position="101"/>
    </location>
</feature>
<reference evidence="4" key="1">
    <citation type="journal article" date="2019" name="Int. J. Syst. Evol. Microbiol.">
        <title>The Global Catalogue of Microorganisms (GCM) 10K type strain sequencing project: providing services to taxonomists for standard genome sequencing and annotation.</title>
        <authorList>
            <consortium name="The Broad Institute Genomics Platform"/>
            <consortium name="The Broad Institute Genome Sequencing Center for Infectious Disease"/>
            <person name="Wu L."/>
            <person name="Ma J."/>
        </authorList>
    </citation>
    <scope>NUCLEOTIDE SEQUENCE [LARGE SCALE GENOMIC DNA]</scope>
    <source>
        <strain evidence="4">CECT 7184</strain>
    </source>
</reference>
<organism evidence="3 4">
    <name type="scientific">Paenimyroides ceti</name>
    <dbReference type="NCBI Taxonomy" id="395087"/>
    <lineage>
        <taxon>Bacteria</taxon>
        <taxon>Pseudomonadati</taxon>
        <taxon>Bacteroidota</taxon>
        <taxon>Flavobacteriia</taxon>
        <taxon>Flavobacteriales</taxon>
        <taxon>Flavobacteriaceae</taxon>
        <taxon>Paenimyroides</taxon>
    </lineage>
</organism>
<dbReference type="SUPFAM" id="SSF47413">
    <property type="entry name" value="lambda repressor-like DNA-binding domains"/>
    <property type="match status" value="1"/>
</dbReference>
<dbReference type="SMART" id="SM00530">
    <property type="entry name" value="HTH_XRE"/>
    <property type="match status" value="1"/>
</dbReference>
<gene>
    <name evidence="3" type="ORF">QW060_10250</name>
</gene>
<evidence type="ECO:0000256" key="1">
    <source>
        <dbReference type="SAM" id="MobiDB-lite"/>
    </source>
</evidence>